<gene>
    <name evidence="2" type="ORF">HWQ56_10630</name>
</gene>
<dbReference type="KEGG" id="pez:HWQ56_10630"/>
<proteinExistence type="predicted"/>
<protein>
    <submittedName>
        <fullName evidence="2">Uncharacterized protein</fullName>
    </submittedName>
</protein>
<evidence type="ECO:0000256" key="1">
    <source>
        <dbReference type="SAM" id="Coils"/>
    </source>
</evidence>
<dbReference type="RefSeq" id="WP_176570431.1">
    <property type="nucleotide sequence ID" value="NZ_CP056030.1"/>
</dbReference>
<name>A0A7D5D6S3_9PSED</name>
<reference evidence="2 3" key="1">
    <citation type="submission" date="2020-06" db="EMBL/GenBank/DDBJ databases">
        <title>Pseudomonas eucalypticola sp. nov., an endophyte of Eucalyptus dunnii leaves with biocontrol ability of eucalyptus leaf blight.</title>
        <authorList>
            <person name="Liu Y."/>
            <person name="Song Z."/>
            <person name="Zeng H."/>
            <person name="Lu M."/>
            <person name="Wang X."/>
            <person name="Lian X."/>
            <person name="Zhang Q."/>
        </authorList>
    </citation>
    <scope>NUCLEOTIDE SEQUENCE [LARGE SCALE GENOMIC DNA]</scope>
    <source>
        <strain evidence="2 3">NP-1</strain>
    </source>
</reference>
<sequence length="243" mass="27751">MVSLKTDYHPIEVALHWCNLANHATEILAVAFYNPDKLLRLFPQWPSLHAYTERIYDAILCGELPAWYLGRQFRPDSDFNRAYLTVRRPDLRGWVARDYPDDLPAFLFECDALHVQCVSLGAHLAQKSELEATARELQNVRQTLAIRTAELESQIIDLQAVIDRMDLLEEPSNDSSLMHYLIIGALLAISAGKSPEGQVQSIYKDQSTIVAEILRRFANIRGLSKRSLDRKFAQARRCLKQAE</sequence>
<keyword evidence="3" id="KW-1185">Reference proteome</keyword>
<accession>A0A7D5D6S3</accession>
<dbReference type="Proteomes" id="UP000509568">
    <property type="component" value="Chromosome"/>
</dbReference>
<organism evidence="2 3">
    <name type="scientific">Pseudomonas eucalypticola</name>
    <dbReference type="NCBI Taxonomy" id="2599595"/>
    <lineage>
        <taxon>Bacteria</taxon>
        <taxon>Pseudomonadati</taxon>
        <taxon>Pseudomonadota</taxon>
        <taxon>Gammaproteobacteria</taxon>
        <taxon>Pseudomonadales</taxon>
        <taxon>Pseudomonadaceae</taxon>
        <taxon>Pseudomonas</taxon>
    </lineage>
</organism>
<dbReference type="EMBL" id="CP056030">
    <property type="protein sequence ID" value="QKZ04213.1"/>
    <property type="molecule type" value="Genomic_DNA"/>
</dbReference>
<keyword evidence="1" id="KW-0175">Coiled coil</keyword>
<feature type="coiled-coil region" evidence="1">
    <location>
        <begin position="127"/>
        <end position="154"/>
    </location>
</feature>
<dbReference type="AlphaFoldDB" id="A0A7D5D6S3"/>
<evidence type="ECO:0000313" key="3">
    <source>
        <dbReference type="Proteomes" id="UP000509568"/>
    </source>
</evidence>
<evidence type="ECO:0000313" key="2">
    <source>
        <dbReference type="EMBL" id="QKZ04213.1"/>
    </source>
</evidence>